<evidence type="ECO:0000313" key="17">
    <source>
        <dbReference type="Proteomes" id="UP001589865"/>
    </source>
</evidence>
<dbReference type="PANTHER" id="PTHR48109">
    <property type="entry name" value="DIHYDROOROTATE DEHYDROGENASE (QUINONE), MITOCHONDRIAL-RELATED"/>
    <property type="match status" value="1"/>
</dbReference>
<accession>A0ABV6JTJ2</accession>
<dbReference type="InterPro" id="IPR050074">
    <property type="entry name" value="DHO_dehydrogenase"/>
</dbReference>
<evidence type="ECO:0000256" key="1">
    <source>
        <dbReference type="ARBA" id="ARBA00001917"/>
    </source>
</evidence>
<dbReference type="InterPro" id="IPR005719">
    <property type="entry name" value="Dihydroorotate_DH_2"/>
</dbReference>
<evidence type="ECO:0000256" key="7">
    <source>
        <dbReference type="ARBA" id="ARBA00018366"/>
    </source>
</evidence>
<comment type="similarity">
    <text evidence="5">Belongs to the dihydroorotate dehydrogenase family. Type 2 subfamily.</text>
</comment>
<dbReference type="PROSITE" id="PS00911">
    <property type="entry name" value="DHODEHASE_1"/>
    <property type="match status" value="1"/>
</dbReference>
<keyword evidence="11 16" id="KW-0560">Oxidoreductase</keyword>
<keyword evidence="10" id="KW-0665">Pyrimidine biosynthesis</keyword>
<keyword evidence="8" id="KW-0285">Flavoprotein</keyword>
<dbReference type="Pfam" id="PF01180">
    <property type="entry name" value="DHO_dh"/>
    <property type="match status" value="1"/>
</dbReference>
<dbReference type="RefSeq" id="WP_377044537.1">
    <property type="nucleotide sequence ID" value="NZ_JBHLUN010000007.1"/>
</dbReference>
<keyword evidence="17" id="KW-1185">Reference proteome</keyword>
<dbReference type="Proteomes" id="UP001589865">
    <property type="component" value="Unassembled WGS sequence"/>
</dbReference>
<evidence type="ECO:0000256" key="3">
    <source>
        <dbReference type="ARBA" id="ARBA00004370"/>
    </source>
</evidence>
<evidence type="ECO:0000256" key="9">
    <source>
        <dbReference type="ARBA" id="ARBA00022643"/>
    </source>
</evidence>
<dbReference type="InterPro" id="IPR013785">
    <property type="entry name" value="Aldolase_TIM"/>
</dbReference>
<feature type="domain" description="Dihydroorotate dehydrogenase catalytic" evidence="15">
    <location>
        <begin position="45"/>
        <end position="336"/>
    </location>
</feature>
<dbReference type="NCBIfam" id="NF003652">
    <property type="entry name" value="PRK05286.2-5"/>
    <property type="match status" value="1"/>
</dbReference>
<proteinExistence type="inferred from homology"/>
<reference evidence="16 17" key="1">
    <citation type="submission" date="2024-09" db="EMBL/GenBank/DDBJ databases">
        <authorList>
            <person name="Sun Q."/>
            <person name="Mori K."/>
        </authorList>
    </citation>
    <scope>NUCLEOTIDE SEQUENCE [LARGE SCALE GENOMIC DNA]</scope>
    <source>
        <strain evidence="16 17">TBRC 5777</strain>
    </source>
</reference>
<protein>
    <recommendedName>
        <fullName evidence="7 14">Dihydroorotate dehydrogenase (quinone)</fullName>
        <ecNumber evidence="6 14">1.3.5.2</ecNumber>
    </recommendedName>
</protein>
<comment type="catalytic activity">
    <reaction evidence="13">
        <text>(S)-dihydroorotate + a quinone = orotate + a quinol</text>
        <dbReference type="Rhea" id="RHEA:30187"/>
        <dbReference type="ChEBI" id="CHEBI:24646"/>
        <dbReference type="ChEBI" id="CHEBI:30839"/>
        <dbReference type="ChEBI" id="CHEBI:30864"/>
        <dbReference type="ChEBI" id="CHEBI:132124"/>
        <dbReference type="EC" id="1.3.5.2"/>
    </reaction>
</comment>
<dbReference type="InterPro" id="IPR001295">
    <property type="entry name" value="Dihydroorotate_DH_CS"/>
</dbReference>
<comment type="subcellular location">
    <subcellularLocation>
        <location evidence="3">Membrane</location>
    </subcellularLocation>
</comment>
<dbReference type="EC" id="1.3.5.2" evidence="6 14"/>
<comment type="pathway">
    <text evidence="4">Pyrimidine metabolism; UMP biosynthesis via de novo pathway; orotate from (S)-dihydroorotate (quinone route): step 1/1.</text>
</comment>
<evidence type="ECO:0000313" key="16">
    <source>
        <dbReference type="EMBL" id="MFC0408785.1"/>
    </source>
</evidence>
<dbReference type="PANTHER" id="PTHR48109:SF4">
    <property type="entry name" value="DIHYDROOROTATE DEHYDROGENASE (QUINONE), MITOCHONDRIAL"/>
    <property type="match status" value="1"/>
</dbReference>
<name>A0ABV6JTJ2_9PROT</name>
<evidence type="ECO:0000256" key="6">
    <source>
        <dbReference type="ARBA" id="ARBA00012791"/>
    </source>
</evidence>
<dbReference type="InterPro" id="IPR005720">
    <property type="entry name" value="Dihydroorotate_DH_cat"/>
</dbReference>
<evidence type="ECO:0000256" key="14">
    <source>
        <dbReference type="NCBIfam" id="TIGR01036"/>
    </source>
</evidence>
<sequence>MTPALASVLMPAMRSMDPERAHGAALRALRLGLAGRDRAPDDAVLHTEVLGLRFRNPVGLAAGFDKDAEAVLPLMNLGFGLVEAGTVTLRPQGGNPRPRLFRLTEDAAVINRMGFNNGGLDRYVARLAALRRPLPAVLGANIGINKEGADPERDYPALFAAVAPHADYVTLNVSSPNTPGLRDLQGEERLRAILGATMARRAALAQQPPLLLKIAPDLAHEALPALVETCVATGVAGIIVSNTTLARPDTLRSAHRTEAGGLSGEPLFVPSTAMLAEVYRLAAGRLVLVGAGGVGSAEQAYRKIRAGASLVQLYAALAYRGPAVVGEIRRGLAALLRRDGFARVADAVGADVAGTAGRTGTEATGIKAMGANAAGANSMGTGATGTKATGKLG</sequence>
<dbReference type="Gene3D" id="3.20.20.70">
    <property type="entry name" value="Aldolase class I"/>
    <property type="match status" value="1"/>
</dbReference>
<dbReference type="CDD" id="cd04738">
    <property type="entry name" value="DHOD_2_like"/>
    <property type="match status" value="1"/>
</dbReference>
<dbReference type="SUPFAM" id="SSF51395">
    <property type="entry name" value="FMN-linked oxidoreductases"/>
    <property type="match status" value="1"/>
</dbReference>
<organism evidence="16 17">
    <name type="scientific">Roseomonas elaeocarpi</name>
    <dbReference type="NCBI Taxonomy" id="907779"/>
    <lineage>
        <taxon>Bacteria</taxon>
        <taxon>Pseudomonadati</taxon>
        <taxon>Pseudomonadota</taxon>
        <taxon>Alphaproteobacteria</taxon>
        <taxon>Acetobacterales</taxon>
        <taxon>Roseomonadaceae</taxon>
        <taxon>Roseomonas</taxon>
    </lineage>
</organism>
<evidence type="ECO:0000259" key="15">
    <source>
        <dbReference type="Pfam" id="PF01180"/>
    </source>
</evidence>
<evidence type="ECO:0000256" key="2">
    <source>
        <dbReference type="ARBA" id="ARBA00003125"/>
    </source>
</evidence>
<evidence type="ECO:0000256" key="5">
    <source>
        <dbReference type="ARBA" id="ARBA00005359"/>
    </source>
</evidence>
<comment type="caution">
    <text evidence="16">The sequence shown here is derived from an EMBL/GenBank/DDBJ whole genome shotgun (WGS) entry which is preliminary data.</text>
</comment>
<comment type="cofactor">
    <cofactor evidence="1">
        <name>FMN</name>
        <dbReference type="ChEBI" id="CHEBI:58210"/>
    </cofactor>
</comment>
<comment type="function">
    <text evidence="2">Catalyzes the conversion of dihydroorotate to orotate with quinone as electron acceptor.</text>
</comment>
<dbReference type="PROSITE" id="PS00912">
    <property type="entry name" value="DHODEHASE_2"/>
    <property type="match status" value="1"/>
</dbReference>
<dbReference type="GO" id="GO:0106430">
    <property type="term" value="F:dihydroorotate dehydrogenase (quinone) activity"/>
    <property type="evidence" value="ECO:0007669"/>
    <property type="project" value="UniProtKB-EC"/>
</dbReference>
<dbReference type="EMBL" id="JBHLUN010000007">
    <property type="protein sequence ID" value="MFC0408785.1"/>
    <property type="molecule type" value="Genomic_DNA"/>
</dbReference>
<dbReference type="NCBIfam" id="NF003645">
    <property type="entry name" value="PRK05286.1-2"/>
    <property type="match status" value="1"/>
</dbReference>
<evidence type="ECO:0000256" key="12">
    <source>
        <dbReference type="ARBA" id="ARBA00023136"/>
    </source>
</evidence>
<gene>
    <name evidence="16" type="ORF">ACFFGY_11025</name>
</gene>
<dbReference type="NCBIfam" id="TIGR01036">
    <property type="entry name" value="pyrD_sub2"/>
    <property type="match status" value="1"/>
</dbReference>
<evidence type="ECO:0000256" key="4">
    <source>
        <dbReference type="ARBA" id="ARBA00005161"/>
    </source>
</evidence>
<evidence type="ECO:0000256" key="11">
    <source>
        <dbReference type="ARBA" id="ARBA00023002"/>
    </source>
</evidence>
<evidence type="ECO:0000256" key="10">
    <source>
        <dbReference type="ARBA" id="ARBA00022975"/>
    </source>
</evidence>
<evidence type="ECO:0000256" key="8">
    <source>
        <dbReference type="ARBA" id="ARBA00022630"/>
    </source>
</evidence>
<evidence type="ECO:0000256" key="13">
    <source>
        <dbReference type="ARBA" id="ARBA00048639"/>
    </source>
</evidence>
<keyword evidence="12" id="KW-0472">Membrane</keyword>
<keyword evidence="9" id="KW-0288">FMN</keyword>